<sequence>MDHKDCSANQYLYMQNRELSWLRFNERVLQEAQDPEVPLLERMKFITIFSRNLDEFFMIRVGSLSDLAGEKEAGVDNKTGMTARQQLDQIYEAVRPLYLQRDLTYFDIRRQLKDKGICHLSMKDLSEEENQYLSEYFLKYILPILSPQIVDNHHPFPFIPNKKGFMALQLEHKNKDLLGLIPIPETIPELIFLPSEETRFLPSVRLIREYAHMIFNMYPIKEKVLFYVTRNADLTLEDEDIDIVDDFRSTMKKLLKKRSRLEIVRLETEQKISGWLKETLKDKLNITQNQIYCSRSPIAMNFDSQISAVIDHKLKAKLYYRPFKPQASPMISGRESILAQAVRKDLLLTYPYESMEPFLRMIREAAYDPGVISIKITIYRLANKTKLVEYLCAAAENGKEVVVLIELRARFDEQNNIDWSERLEESGCRLIYGIGEYKVHSKLCLITRKIHGEYQFITQVGTGNYNEKTTELYTDFSLITANQDIGKDASDFFKNMTISNLRGEYFHLLAAPFSMKSKLIELIEEEAAKKEEGRIAIKVNSVTDVDLINKLREASCAGVKITMIVRGICCILPGVPGETENIHIVNIVGRFLEHSRIFRFGIGKEQKLYISSADLMTRNMQRRVEIACPIYSEEIRDRINEIFDSMLYDTEKARIMQKNGTYKRQPDHLNEINIQELFIEKAKAMAAATPNTDRKRKDRLLPFVAMPILRLNRYFSRLIQ</sequence>
<dbReference type="EMBL" id="CP042469">
    <property type="protein sequence ID" value="QOX64070.1"/>
    <property type="molecule type" value="Genomic_DNA"/>
</dbReference>
<protein>
    <submittedName>
        <fullName evidence="1">Polyphosphate kinase 1</fullName>
        <ecNumber evidence="1">2.7.4.1</ecNumber>
    </submittedName>
</protein>
<reference evidence="1" key="1">
    <citation type="submission" date="2019-08" db="EMBL/GenBank/DDBJ databases">
        <title>Genome sequence of Clostridiales bacterium MT110.</title>
        <authorList>
            <person name="Cao J."/>
        </authorList>
    </citation>
    <scope>NUCLEOTIDE SEQUENCE</scope>
    <source>
        <strain evidence="1">MT110</strain>
    </source>
</reference>
<name>A0ACD1AC40_9FIRM</name>
<keyword evidence="2" id="KW-1185">Reference proteome</keyword>
<proteinExistence type="predicted"/>
<keyword evidence="1" id="KW-0808">Transferase</keyword>
<evidence type="ECO:0000313" key="2">
    <source>
        <dbReference type="Proteomes" id="UP000594014"/>
    </source>
</evidence>
<organism evidence="1 2">
    <name type="scientific">Anoxybacterium hadale</name>
    <dbReference type="NCBI Taxonomy" id="3408580"/>
    <lineage>
        <taxon>Bacteria</taxon>
        <taxon>Bacillati</taxon>
        <taxon>Bacillota</taxon>
        <taxon>Clostridia</taxon>
        <taxon>Peptostreptococcales</taxon>
        <taxon>Anaerovoracaceae</taxon>
        <taxon>Anoxybacterium</taxon>
    </lineage>
</organism>
<evidence type="ECO:0000313" key="1">
    <source>
        <dbReference type="EMBL" id="QOX64070.1"/>
    </source>
</evidence>
<accession>A0ACD1AC40</accession>
<dbReference type="EC" id="2.7.4.1" evidence="1"/>
<dbReference type="Proteomes" id="UP000594014">
    <property type="component" value="Chromosome"/>
</dbReference>
<keyword evidence="1" id="KW-0418">Kinase</keyword>
<gene>
    <name evidence="1" type="primary">ppk1</name>
    <name evidence="1" type="ORF">FRZ06_12360</name>
</gene>